<evidence type="ECO:0000313" key="3">
    <source>
        <dbReference type="EMBL" id="QCF27535.1"/>
    </source>
</evidence>
<dbReference type="InterPro" id="IPR001437">
    <property type="entry name" value="Tscrpt_elong_fac_GreA/B_C"/>
</dbReference>
<dbReference type="GO" id="GO:0070063">
    <property type="term" value="F:RNA polymerase binding"/>
    <property type="evidence" value="ECO:0007669"/>
    <property type="project" value="InterPro"/>
</dbReference>
<accession>A0A4P7XKU7</accession>
<dbReference type="InterPro" id="IPR036953">
    <property type="entry name" value="GreA/GreB_C_sf"/>
</dbReference>
<dbReference type="Pfam" id="PF14760">
    <property type="entry name" value="Rnk_N"/>
    <property type="match status" value="1"/>
</dbReference>
<dbReference type="RefSeq" id="WP_136550247.1">
    <property type="nucleotide sequence ID" value="NZ_CP031093.1"/>
</dbReference>
<evidence type="ECO:0000259" key="2">
    <source>
        <dbReference type="Pfam" id="PF14760"/>
    </source>
</evidence>
<evidence type="ECO:0000259" key="1">
    <source>
        <dbReference type="Pfam" id="PF01272"/>
    </source>
</evidence>
<dbReference type="PANTHER" id="PTHR30437">
    <property type="entry name" value="TRANSCRIPTION ELONGATION FACTOR GREA"/>
    <property type="match status" value="1"/>
</dbReference>
<dbReference type="GO" id="GO:0016301">
    <property type="term" value="F:kinase activity"/>
    <property type="evidence" value="ECO:0007669"/>
    <property type="project" value="UniProtKB-KW"/>
</dbReference>
<reference evidence="3 4" key="1">
    <citation type="submission" date="2018-07" db="EMBL/GenBank/DDBJ databases">
        <title>Marsedoiliclastica nanhaica gen. nov. sp. nov., a novel marine hydrocarbonoclastic bacterium isolated from an in-situ enriched hydrocarbon-degrading consortium in deep-sea sediment.</title>
        <authorList>
            <person name="Dong C."/>
            <person name="Ma T."/>
            <person name="Liu R."/>
            <person name="Shao Z."/>
        </authorList>
    </citation>
    <scope>NUCLEOTIDE SEQUENCE [LARGE SCALE GENOMIC DNA]</scope>
    <source>
        <strain evidence="4">soil36-7</strain>
    </source>
</reference>
<dbReference type="InterPro" id="IPR023459">
    <property type="entry name" value="Tscrpt_elong_fac_GreA/B_fam"/>
</dbReference>
<dbReference type="SUPFAM" id="SSF54534">
    <property type="entry name" value="FKBP-like"/>
    <property type="match status" value="1"/>
</dbReference>
<evidence type="ECO:0000313" key="4">
    <source>
        <dbReference type="Proteomes" id="UP000298049"/>
    </source>
</evidence>
<protein>
    <submittedName>
        <fullName evidence="3">Nucleoside diphosphate kinase regulator</fullName>
    </submittedName>
</protein>
<dbReference type="OrthoDB" id="192847at2"/>
<name>A0A4P7XKU7_9ALTE</name>
<dbReference type="AlphaFoldDB" id="A0A4P7XKU7"/>
<dbReference type="Gene3D" id="1.10.286.20">
    <property type="match status" value="1"/>
</dbReference>
<sequence>MARLPTIVVTHQDYDRLRSLLDKADPDDTTVESLEEELNRATLVNRAELPDDVVAMGCRVAFRNENTGREHEMELVYPHELQSGSDRISILAPAGAALLGLKVGAVIDWPMQGREPLQIRILSIAHPLAA</sequence>
<dbReference type="KEGG" id="hmi:soil367_17275"/>
<dbReference type="GO" id="GO:0003677">
    <property type="term" value="F:DNA binding"/>
    <property type="evidence" value="ECO:0007669"/>
    <property type="project" value="InterPro"/>
</dbReference>
<dbReference type="Gene3D" id="3.10.50.30">
    <property type="entry name" value="Transcription elongation factor, GreA/GreB, C-terminal domain"/>
    <property type="match status" value="1"/>
</dbReference>
<gene>
    <name evidence="3" type="ORF">soil367_17275</name>
</gene>
<dbReference type="GO" id="GO:0006354">
    <property type="term" value="P:DNA-templated transcription elongation"/>
    <property type="evidence" value="ECO:0007669"/>
    <property type="project" value="TreeGrafter"/>
</dbReference>
<keyword evidence="3" id="KW-0418">Kinase</keyword>
<dbReference type="EMBL" id="CP031093">
    <property type="protein sequence ID" value="QCF27535.1"/>
    <property type="molecule type" value="Genomic_DNA"/>
</dbReference>
<dbReference type="NCBIfam" id="NF004396">
    <property type="entry name" value="PRK05753.1"/>
    <property type="match status" value="1"/>
</dbReference>
<dbReference type="Proteomes" id="UP000298049">
    <property type="component" value="Chromosome"/>
</dbReference>
<feature type="domain" description="Transcription elongation factor GreA/GreB C-terminal" evidence="1">
    <location>
        <begin position="50"/>
        <end position="125"/>
    </location>
</feature>
<feature type="domain" description="Regulator of nucleoside diphosphate kinase N-terminal" evidence="2">
    <location>
        <begin position="5"/>
        <end position="44"/>
    </location>
</feature>
<keyword evidence="3" id="KW-0808">Transferase</keyword>
<dbReference type="InterPro" id="IPR029462">
    <property type="entry name" value="Rnk_N"/>
</dbReference>
<keyword evidence="4" id="KW-1185">Reference proteome</keyword>
<dbReference type="Pfam" id="PF01272">
    <property type="entry name" value="GreA_GreB"/>
    <property type="match status" value="1"/>
</dbReference>
<dbReference type="PANTHER" id="PTHR30437:SF5">
    <property type="entry name" value="REGULATOR OF NUCLEOSIDE DIPHOSPHATE KINASE"/>
    <property type="match status" value="1"/>
</dbReference>
<proteinExistence type="predicted"/>
<organism evidence="3 4">
    <name type="scientific">Hydrocarboniclastica marina</name>
    <dbReference type="NCBI Taxonomy" id="2259620"/>
    <lineage>
        <taxon>Bacteria</taxon>
        <taxon>Pseudomonadati</taxon>
        <taxon>Pseudomonadota</taxon>
        <taxon>Gammaproteobacteria</taxon>
        <taxon>Alteromonadales</taxon>
        <taxon>Alteromonadaceae</taxon>
        <taxon>Hydrocarboniclastica</taxon>
    </lineage>
</organism>
<dbReference type="GO" id="GO:0032784">
    <property type="term" value="P:regulation of DNA-templated transcription elongation"/>
    <property type="evidence" value="ECO:0007669"/>
    <property type="project" value="InterPro"/>
</dbReference>